<keyword evidence="2" id="KW-1185">Reference proteome</keyword>
<organism evidence="1 2">
    <name type="scientific">Boletus reticuloceps</name>
    <dbReference type="NCBI Taxonomy" id="495285"/>
    <lineage>
        <taxon>Eukaryota</taxon>
        <taxon>Fungi</taxon>
        <taxon>Dikarya</taxon>
        <taxon>Basidiomycota</taxon>
        <taxon>Agaricomycotina</taxon>
        <taxon>Agaricomycetes</taxon>
        <taxon>Agaricomycetidae</taxon>
        <taxon>Boletales</taxon>
        <taxon>Boletineae</taxon>
        <taxon>Boletaceae</taxon>
        <taxon>Boletoideae</taxon>
        <taxon>Boletus</taxon>
    </lineage>
</organism>
<proteinExistence type="predicted"/>
<reference evidence="1" key="1">
    <citation type="submission" date="2021-03" db="EMBL/GenBank/DDBJ databases">
        <title>Evolutionary innovations through gain and loss of genes in the ectomycorrhizal Boletales.</title>
        <authorList>
            <person name="Wu G."/>
            <person name="Miyauchi S."/>
            <person name="Morin E."/>
            <person name="Yang Z.-L."/>
            <person name="Xu J."/>
            <person name="Martin F.M."/>
        </authorList>
    </citation>
    <scope>NUCLEOTIDE SEQUENCE</scope>
    <source>
        <strain evidence="1">BR01</strain>
    </source>
</reference>
<gene>
    <name evidence="1" type="ORF">JVT61DRAFT_9140</name>
</gene>
<sequence>MLLSDKDRINPRSIQLQSLSRRFTDLGAAVNKAGHAVRQAKDAVAVAEISPSDSQQLMEELAVELEVAASDTGGPITAPDNLMVDVIHPSVAVQVSIPASPRQIRNDPSNPQPARPSRCVLIPEAESSQLPSSTSPASVEWYVELLDDIIGGVPTVFLIVGMYWHLYDKDVIPTVF</sequence>
<evidence type="ECO:0000313" key="1">
    <source>
        <dbReference type="EMBL" id="KAG6371785.1"/>
    </source>
</evidence>
<accession>A0A8I2YH16</accession>
<name>A0A8I2YH16_9AGAM</name>
<comment type="caution">
    <text evidence="1">The sequence shown here is derived from an EMBL/GenBank/DDBJ whole genome shotgun (WGS) entry which is preliminary data.</text>
</comment>
<protein>
    <submittedName>
        <fullName evidence="1">Uncharacterized protein</fullName>
    </submittedName>
</protein>
<dbReference type="Proteomes" id="UP000683000">
    <property type="component" value="Unassembled WGS sequence"/>
</dbReference>
<dbReference type="AlphaFoldDB" id="A0A8I2YH16"/>
<dbReference type="EMBL" id="JAGFBS010000032">
    <property type="protein sequence ID" value="KAG6371785.1"/>
    <property type="molecule type" value="Genomic_DNA"/>
</dbReference>
<evidence type="ECO:0000313" key="2">
    <source>
        <dbReference type="Proteomes" id="UP000683000"/>
    </source>
</evidence>